<dbReference type="Ensembl" id="ENSVURT00010015082.1">
    <property type="protein sequence ID" value="ENSVURP00010013257.1"/>
    <property type="gene ID" value="ENSVURG00010010200.1"/>
</dbReference>
<feature type="binding site" evidence="14">
    <location>
        <position position="75"/>
    </location>
    <ligand>
        <name>5-hydroxyisourate</name>
        <dbReference type="ChEBI" id="CHEBI:18072"/>
    </ligand>
</feature>
<feature type="binding site" evidence="14">
    <location>
        <position position="242"/>
    </location>
    <ligand>
        <name>urate</name>
        <dbReference type="ChEBI" id="CHEBI:17775"/>
    </ligand>
</feature>
<feature type="active site" description="Charge relay system" evidence="13">
    <location>
        <position position="75"/>
    </location>
</feature>
<evidence type="ECO:0000256" key="13">
    <source>
        <dbReference type="PIRSR" id="PIRSR000241-1"/>
    </source>
</evidence>
<dbReference type="GO" id="GO:0005777">
    <property type="term" value="C:peroxisome"/>
    <property type="evidence" value="ECO:0007669"/>
    <property type="project" value="UniProtKB-SubCell"/>
</dbReference>
<gene>
    <name evidence="16" type="primary">LOC114051539</name>
</gene>
<evidence type="ECO:0000256" key="14">
    <source>
        <dbReference type="PIRSR" id="PIRSR000241-2"/>
    </source>
</evidence>
<feature type="binding site" evidence="14">
    <location>
        <position position="194"/>
    </location>
    <ligand>
        <name>5-hydroxyisourate</name>
        <dbReference type="ChEBI" id="CHEBI:18072"/>
    </ligand>
</feature>
<dbReference type="STRING" id="29139.ENSVURP00010013257"/>
<evidence type="ECO:0000256" key="8">
    <source>
        <dbReference type="ARBA" id="ARBA00023002"/>
    </source>
</evidence>
<dbReference type="GO" id="GO:0046059">
    <property type="term" value="P:dAMP catabolic process"/>
    <property type="evidence" value="ECO:0007669"/>
    <property type="project" value="Ensembl"/>
</dbReference>
<comment type="pathway">
    <text evidence="3 12">Purine metabolism; urate degradation; (S)-allantoin from urate: step 1/3.</text>
</comment>
<evidence type="ECO:0000256" key="4">
    <source>
        <dbReference type="ARBA" id="ARBA00009760"/>
    </source>
</evidence>
<dbReference type="Proteomes" id="UP000314987">
    <property type="component" value="Unassembled WGS sequence"/>
</dbReference>
<comment type="function">
    <text evidence="1 12 15">Catalyzes the oxidation of uric acid to 5-hydroxyisourate, which is further processed to form (S)-allantoin.</text>
</comment>
<dbReference type="GeneID" id="114051539"/>
<dbReference type="EC" id="1.7.3.3" evidence="5 12"/>
<evidence type="ECO:0000256" key="5">
    <source>
        <dbReference type="ARBA" id="ARBA00012598"/>
    </source>
</evidence>
<dbReference type="GeneTree" id="ENSGT00940000153229"/>
<dbReference type="RefSeq" id="XP_027729744.1">
    <property type="nucleotide sequence ID" value="XM_027873943.1"/>
</dbReference>
<feature type="binding site" evidence="14">
    <location>
        <position position="177"/>
    </location>
    <ligand>
        <name>urate</name>
        <dbReference type="ChEBI" id="CHEBI:17775"/>
    </ligand>
</feature>
<dbReference type="AlphaFoldDB" id="A0A4X2KVV3"/>
<dbReference type="GO" id="GO:0043605">
    <property type="term" value="P:amide catabolic process"/>
    <property type="evidence" value="ECO:0007669"/>
    <property type="project" value="Ensembl"/>
</dbReference>
<name>A0A4X2KVV3_VOMUR</name>
<comment type="catalytic activity">
    <reaction evidence="11 12 15">
        <text>urate + O2 + H2O = 5-hydroxyisourate + H2O2</text>
        <dbReference type="Rhea" id="RHEA:21368"/>
        <dbReference type="ChEBI" id="CHEBI:15377"/>
        <dbReference type="ChEBI" id="CHEBI:15379"/>
        <dbReference type="ChEBI" id="CHEBI:16240"/>
        <dbReference type="ChEBI" id="CHEBI:17775"/>
        <dbReference type="ChEBI" id="CHEBI:18072"/>
        <dbReference type="EC" id="1.7.3.3"/>
    </reaction>
</comment>
<dbReference type="GO" id="GO:0046055">
    <property type="term" value="P:dGMP catabolic process"/>
    <property type="evidence" value="ECO:0007669"/>
    <property type="project" value="Ensembl"/>
</dbReference>
<comment type="similarity">
    <text evidence="4 12 15">Belongs to the uricase family.</text>
</comment>
<accession>A0A4X2KVV3</accession>
<dbReference type="GO" id="GO:0006149">
    <property type="term" value="P:deoxyinosine catabolic process"/>
    <property type="evidence" value="ECO:0007669"/>
    <property type="project" value="Ensembl"/>
</dbReference>
<dbReference type="GO" id="GO:0006204">
    <property type="term" value="P:IMP catabolic process"/>
    <property type="evidence" value="ECO:0007669"/>
    <property type="project" value="Ensembl"/>
</dbReference>
<evidence type="ECO:0000256" key="12">
    <source>
        <dbReference type="PIRNR" id="PIRNR000241"/>
    </source>
</evidence>
<feature type="binding site" evidence="14">
    <location>
        <position position="269"/>
    </location>
    <ligand>
        <name>5-hydroxyisourate</name>
        <dbReference type="ChEBI" id="CHEBI:18072"/>
    </ligand>
</feature>
<dbReference type="Pfam" id="PF01014">
    <property type="entry name" value="Uricase"/>
    <property type="match status" value="2"/>
</dbReference>
<reference evidence="17" key="1">
    <citation type="submission" date="2018-12" db="EMBL/GenBank/DDBJ databases">
        <authorList>
            <person name="Yazar S."/>
        </authorList>
    </citation>
    <scope>NUCLEOTIDE SEQUENCE [LARGE SCALE GENOMIC DNA]</scope>
</reference>
<dbReference type="Gene3D" id="3.10.270.10">
    <property type="entry name" value="Urate Oxidase"/>
    <property type="match status" value="1"/>
</dbReference>
<dbReference type="CDD" id="cd00445">
    <property type="entry name" value="Uricase"/>
    <property type="match status" value="1"/>
</dbReference>
<feature type="binding site" evidence="14">
    <location>
        <position position="242"/>
    </location>
    <ligand>
        <name>5-hydroxyisourate</name>
        <dbReference type="ChEBI" id="CHEBI:18072"/>
    </ligand>
</feature>
<dbReference type="GO" id="GO:0006157">
    <property type="term" value="P:deoxyadenosine catabolic process"/>
    <property type="evidence" value="ECO:0007669"/>
    <property type="project" value="Ensembl"/>
</dbReference>
<evidence type="ECO:0000256" key="10">
    <source>
        <dbReference type="ARBA" id="ARBA00031317"/>
    </source>
</evidence>
<dbReference type="GO" id="GO:0004846">
    <property type="term" value="F:urate oxidase activity"/>
    <property type="evidence" value="ECO:0007669"/>
    <property type="project" value="UniProtKB-EC"/>
</dbReference>
<dbReference type="PANTHER" id="PTHR42874:SF1">
    <property type="entry name" value="URICASE"/>
    <property type="match status" value="1"/>
</dbReference>
<feature type="binding site" evidence="14">
    <location>
        <position position="269"/>
    </location>
    <ligand>
        <name>urate</name>
        <dbReference type="ChEBI" id="CHEBI:17775"/>
    </ligand>
</feature>
<dbReference type="PANTHER" id="PTHR42874">
    <property type="entry name" value="URICASE"/>
    <property type="match status" value="1"/>
</dbReference>
<dbReference type="GO" id="GO:0046038">
    <property type="term" value="P:GMP catabolic process"/>
    <property type="evidence" value="ECO:0007669"/>
    <property type="project" value="Ensembl"/>
</dbReference>
<dbReference type="GO" id="GO:0006196">
    <property type="term" value="P:AMP catabolic process"/>
    <property type="evidence" value="ECO:0007669"/>
    <property type="project" value="Ensembl"/>
</dbReference>
<feature type="binding site" evidence="14">
    <location>
        <position position="194"/>
    </location>
    <ligand>
        <name>urate</name>
        <dbReference type="ChEBI" id="CHEBI:17775"/>
    </ligand>
</feature>
<dbReference type="GO" id="GO:0009115">
    <property type="term" value="P:xanthine catabolic process"/>
    <property type="evidence" value="ECO:0007669"/>
    <property type="project" value="Ensembl"/>
</dbReference>
<feature type="active site" description="Charge relay system" evidence="13">
    <location>
        <position position="271"/>
    </location>
</feature>
<feature type="binding site" evidence="14">
    <location>
        <position position="243"/>
    </location>
    <ligand>
        <name>urate</name>
        <dbReference type="ChEBI" id="CHEBI:17775"/>
    </ligand>
</feature>
<evidence type="ECO:0000256" key="9">
    <source>
        <dbReference type="ARBA" id="ARBA00023140"/>
    </source>
</evidence>
<keyword evidence="8 12" id="KW-0560">Oxidoreductase</keyword>
<dbReference type="PRINTS" id="PR00093">
    <property type="entry name" value="URICASE"/>
</dbReference>
<feature type="binding site" evidence="14">
    <location>
        <position position="76"/>
    </location>
    <ligand>
        <name>5-hydroxyisourate</name>
        <dbReference type="ChEBI" id="CHEBI:18072"/>
    </ligand>
</feature>
<organism evidence="16 17">
    <name type="scientific">Vombatus ursinus</name>
    <name type="common">Common wombat</name>
    <dbReference type="NCBI Taxonomy" id="29139"/>
    <lineage>
        <taxon>Eukaryota</taxon>
        <taxon>Metazoa</taxon>
        <taxon>Chordata</taxon>
        <taxon>Craniata</taxon>
        <taxon>Vertebrata</taxon>
        <taxon>Euteleostomi</taxon>
        <taxon>Mammalia</taxon>
        <taxon>Metatheria</taxon>
        <taxon>Diprotodontia</taxon>
        <taxon>Vombatidae</taxon>
        <taxon>Vombatus</taxon>
    </lineage>
</organism>
<feature type="binding site" evidence="14">
    <location>
        <position position="243"/>
    </location>
    <ligand>
        <name>5-hydroxyisourate</name>
        <dbReference type="ChEBI" id="CHEBI:18072"/>
    </ligand>
</feature>
<dbReference type="GO" id="GO:0006148">
    <property type="term" value="P:inosine catabolic process"/>
    <property type="evidence" value="ECO:0007669"/>
    <property type="project" value="Ensembl"/>
</dbReference>
<dbReference type="GO" id="GO:0000255">
    <property type="term" value="P:allantoin metabolic process"/>
    <property type="evidence" value="ECO:0007669"/>
    <property type="project" value="Ensembl"/>
</dbReference>
<dbReference type="GO" id="GO:0006147">
    <property type="term" value="P:guanine catabolic process"/>
    <property type="evidence" value="ECO:0007669"/>
    <property type="project" value="Ensembl"/>
</dbReference>
<evidence type="ECO:0000256" key="15">
    <source>
        <dbReference type="RuleBase" id="RU004455"/>
    </source>
</evidence>
<reference evidence="16" key="2">
    <citation type="submission" date="2025-08" db="UniProtKB">
        <authorList>
            <consortium name="Ensembl"/>
        </authorList>
    </citation>
    <scope>IDENTIFICATION</scope>
</reference>
<keyword evidence="7 12" id="KW-0659">Purine metabolism</keyword>
<feature type="active site" description="Charge relay system" evidence="13">
    <location>
        <position position="30"/>
    </location>
</feature>
<dbReference type="GO" id="GO:0006161">
    <property type="term" value="P:deoxyguanosine catabolic process"/>
    <property type="evidence" value="ECO:0007669"/>
    <property type="project" value="Ensembl"/>
</dbReference>
<comment type="subcellular location">
    <subcellularLocation>
        <location evidence="2 12">Peroxisome</location>
    </subcellularLocation>
</comment>
<evidence type="ECO:0000256" key="3">
    <source>
        <dbReference type="ARBA" id="ARBA00004831"/>
    </source>
</evidence>
<dbReference type="UniPathway" id="UPA00394">
    <property type="reaction ID" value="UER00650"/>
</dbReference>
<dbReference type="OrthoDB" id="9992118at2759"/>
<feature type="binding site" evidence="14">
    <location>
        <position position="75"/>
    </location>
    <ligand>
        <name>O2</name>
        <dbReference type="ChEBI" id="CHEBI:15379"/>
    </ligand>
</feature>
<evidence type="ECO:0000313" key="16">
    <source>
        <dbReference type="Ensembl" id="ENSVURP00010013257.1"/>
    </source>
</evidence>
<dbReference type="FunFam" id="3.10.270.10:FF:000001">
    <property type="entry name" value="Uricase"/>
    <property type="match status" value="1"/>
</dbReference>
<dbReference type="OMA" id="ATMYKMS"/>
<feature type="binding site" evidence="14">
    <location>
        <position position="75"/>
    </location>
    <ligand>
        <name>urate</name>
        <dbReference type="ChEBI" id="CHEBI:17775"/>
    </ligand>
</feature>
<dbReference type="GO" id="GO:0019628">
    <property type="term" value="P:urate catabolic process"/>
    <property type="evidence" value="ECO:0007669"/>
    <property type="project" value="UniProtKB-UniPathway"/>
</dbReference>
<evidence type="ECO:0000313" key="17">
    <source>
        <dbReference type="Proteomes" id="UP000314987"/>
    </source>
</evidence>
<keyword evidence="9 12" id="KW-0576">Peroxisome</keyword>
<proteinExistence type="inferred from homology"/>
<feature type="binding site" evidence="14">
    <location>
        <position position="76"/>
    </location>
    <ligand>
        <name>urate</name>
        <dbReference type="ChEBI" id="CHEBI:17775"/>
    </ligand>
</feature>
<dbReference type="NCBIfam" id="TIGR03383">
    <property type="entry name" value="urate_oxi"/>
    <property type="match status" value="1"/>
</dbReference>
<evidence type="ECO:0000256" key="6">
    <source>
        <dbReference type="ARBA" id="ARBA00017098"/>
    </source>
</evidence>
<dbReference type="PIRSF" id="PIRSF000241">
    <property type="entry name" value="Urate_oxidase"/>
    <property type="match status" value="1"/>
</dbReference>
<feature type="binding site" evidence="14">
    <location>
        <position position="269"/>
    </location>
    <ligand>
        <name>O2</name>
        <dbReference type="ChEBI" id="CHEBI:15379"/>
    </ligand>
</feature>
<sequence length="311" mass="35662">MESRRSECKEPAVDLLGNRDVEFVHTGYGKDMVKVLHIQRDGKYHTIKEVAASVQLTLRTKKDYLFGDNSDIIPTDTIKNTVHVLAKFKGIKTIETFAMDICEHFLSSFNHVTRVKVYIEQAPWKRLEKNGKEHVHAFINTPTGTHFCEVEQYPNGPPTIHSGIKDMKVLKTTQSGFEGFIKDQFTTLPEVKDRCFATQVYCKWRYNRFRNVDFQTVWNGVRDIVLEKFAGPCDKGEYSPSVQKTLYDIQVSSLSQTPEIEDMEISLPNIHYFTIDMSKMGLINKDEVLLPTDNPYGKITGTVKRKPSSKL</sequence>
<dbReference type="GO" id="GO:0009114">
    <property type="term" value="P:hypoxanthine catabolic process"/>
    <property type="evidence" value="ECO:0007669"/>
    <property type="project" value="Ensembl"/>
</dbReference>
<evidence type="ECO:0000256" key="7">
    <source>
        <dbReference type="ARBA" id="ARBA00022631"/>
    </source>
</evidence>
<keyword evidence="17" id="KW-1185">Reference proteome</keyword>
<evidence type="ECO:0000256" key="11">
    <source>
        <dbReference type="ARBA" id="ARBA00048818"/>
    </source>
</evidence>
<protein>
    <recommendedName>
        <fullName evidence="6 12">Uricase</fullName>
        <ecNumber evidence="5 12">1.7.3.3</ecNumber>
    </recommendedName>
    <alternativeName>
        <fullName evidence="10 12">Urate oxidase</fullName>
    </alternativeName>
</protein>
<dbReference type="SUPFAM" id="SSF55620">
    <property type="entry name" value="Tetrahydrobiopterin biosynthesis enzymes-like"/>
    <property type="match status" value="2"/>
</dbReference>
<evidence type="ECO:0000256" key="2">
    <source>
        <dbReference type="ARBA" id="ARBA00004275"/>
    </source>
</evidence>
<evidence type="ECO:0000256" key="1">
    <source>
        <dbReference type="ARBA" id="ARBA00003860"/>
    </source>
</evidence>
<dbReference type="InterPro" id="IPR002042">
    <property type="entry name" value="Uricase"/>
</dbReference>
<dbReference type="GO" id="GO:0006154">
    <property type="term" value="P:adenosine catabolic process"/>
    <property type="evidence" value="ECO:0007669"/>
    <property type="project" value="Ensembl"/>
</dbReference>
<reference evidence="16" key="3">
    <citation type="submission" date="2025-09" db="UniProtKB">
        <authorList>
            <consortium name="Ensembl"/>
        </authorList>
    </citation>
    <scope>IDENTIFICATION</scope>
</reference>